<sequence length="873" mass="99261">MQSQSQKSIWEEARDRYGRSLTPSQQKRFEEAFTNATSYSEFLTITVSISHTNPHSFSARLKAALKPLQELAPIFDVIANINGTVGCSIWGPLKLIIQASSNYSKGLETVLDVVEALNTNMERFKIIEKIHQSPTARSVLQKFYFDLIDFCARCIKFGSCGKSRRAICAIFKPFDVEVREIISRMNRHASAIDHTAAALEMQRSDAFRIINEAHAAANEREREHQSSFRKDQSAKDLVIQEKNIRLWLKSAGCEDEKRRRQRERIEGTNSWFFALSLFKDWSNTEILSDNARLLWVSGKPGSGKSILASSIVCYLQGLGISTVYFFFDSKSGTPANPIHFFPLLLFSAGEPLFCIIDAVDEGLEGYEDVDGFLSGVIDTLKGCNMLRICATSRPNPRLEKHLPLDFDDFELPLDSIGAIEDVLPSSKVVIGEHQVSTDITAYIKARIRKSPKLRSCMAESDIKKLCSRAQGMFLWARYMTDELENATTPNALAAKLDQAPRGLNEMYRMIINRLSETLNNDQLYLCQNVLKWTTMARCPLTVDQLTIALAVQNGQKALDPRDVLFNPRKEILTACAPLIEILEHDTVRIAHLSVKEFLFETTEERRKKNFTFSSHEVNAELGVTLLTLLAFDQFRTIRPVCPLENLAVRTSDDSRTNRLLIYALRYWYSHCIDSGAAEKAHALLQLVLHYLASDSSFMWLHTLVLHERSATWLYIENKLADWARGLDGVLAESFRGVIHRLAHRQLEWTNKNFCGTHQNTLEAMAILAETYRNQGQWNDAAALQAKVMEGFTKLFGRTHPMTLRATSRLTSTYRKQGQWDNAEILQLQILGDLEETCRDRLQVMSSLARIYQENGRLHEAEQLQSEVVETYKK</sequence>
<dbReference type="OrthoDB" id="21416at2759"/>
<feature type="domain" description="Nephrocystin 3-like N-terminal" evidence="4">
    <location>
        <begin position="267"/>
        <end position="339"/>
    </location>
</feature>
<dbReference type="AlphaFoldDB" id="A0A8E2F7C3"/>
<organism evidence="5 6">
    <name type="scientific">Glonium stellatum</name>
    <dbReference type="NCBI Taxonomy" id="574774"/>
    <lineage>
        <taxon>Eukaryota</taxon>
        <taxon>Fungi</taxon>
        <taxon>Dikarya</taxon>
        <taxon>Ascomycota</taxon>
        <taxon>Pezizomycotina</taxon>
        <taxon>Dothideomycetes</taxon>
        <taxon>Pleosporomycetidae</taxon>
        <taxon>Gloniales</taxon>
        <taxon>Gloniaceae</taxon>
        <taxon>Glonium</taxon>
    </lineage>
</organism>
<feature type="domain" description="DUF7708" evidence="3">
    <location>
        <begin position="67"/>
        <end position="201"/>
    </location>
</feature>
<dbReference type="Pfam" id="PF24883">
    <property type="entry name" value="NPHP3_N"/>
    <property type="match status" value="1"/>
</dbReference>
<dbReference type="EMBL" id="KV748957">
    <property type="protein sequence ID" value="OCL11922.1"/>
    <property type="molecule type" value="Genomic_DNA"/>
</dbReference>
<dbReference type="SUPFAM" id="SSF52540">
    <property type="entry name" value="P-loop containing nucleoside triphosphate hydrolases"/>
    <property type="match status" value="1"/>
</dbReference>
<keyword evidence="6" id="KW-1185">Reference proteome</keyword>
<dbReference type="Pfam" id="PF24809">
    <property type="entry name" value="DUF7708"/>
    <property type="match status" value="1"/>
</dbReference>
<evidence type="ECO:0000256" key="1">
    <source>
        <dbReference type="ARBA" id="ARBA00022737"/>
    </source>
</evidence>
<dbReference type="Pfam" id="PF13374">
    <property type="entry name" value="TPR_10"/>
    <property type="match status" value="1"/>
</dbReference>
<dbReference type="InterPro" id="IPR056125">
    <property type="entry name" value="DUF7708"/>
</dbReference>
<evidence type="ECO:0000259" key="3">
    <source>
        <dbReference type="Pfam" id="PF24809"/>
    </source>
</evidence>
<evidence type="ECO:0000259" key="2">
    <source>
        <dbReference type="Pfam" id="PF22939"/>
    </source>
</evidence>
<dbReference type="Proteomes" id="UP000250140">
    <property type="component" value="Unassembled WGS sequence"/>
</dbReference>
<dbReference type="SUPFAM" id="SSF48452">
    <property type="entry name" value="TPR-like"/>
    <property type="match status" value="1"/>
</dbReference>
<feature type="domain" description="GPI inositol-deacylase winged helix" evidence="2">
    <location>
        <begin position="525"/>
        <end position="601"/>
    </location>
</feature>
<dbReference type="InterPro" id="IPR054471">
    <property type="entry name" value="GPIID_WHD"/>
</dbReference>
<dbReference type="InterPro" id="IPR027417">
    <property type="entry name" value="P-loop_NTPase"/>
</dbReference>
<dbReference type="PANTHER" id="PTHR10039:SF14">
    <property type="entry name" value="NACHT DOMAIN-CONTAINING PROTEIN"/>
    <property type="match status" value="1"/>
</dbReference>
<protein>
    <recommendedName>
        <fullName evidence="7">NACHT domain-containing protein</fullName>
    </recommendedName>
</protein>
<dbReference type="InterPro" id="IPR011990">
    <property type="entry name" value="TPR-like_helical_dom_sf"/>
</dbReference>
<evidence type="ECO:0000259" key="4">
    <source>
        <dbReference type="Pfam" id="PF24883"/>
    </source>
</evidence>
<dbReference type="PANTHER" id="PTHR10039">
    <property type="entry name" value="AMELOGENIN"/>
    <property type="match status" value="1"/>
</dbReference>
<dbReference type="Pfam" id="PF13424">
    <property type="entry name" value="TPR_12"/>
    <property type="match status" value="1"/>
</dbReference>
<reference evidence="5 6" key="1">
    <citation type="journal article" date="2016" name="Nat. Commun.">
        <title>Ectomycorrhizal ecology is imprinted in the genome of the dominant symbiotic fungus Cenococcum geophilum.</title>
        <authorList>
            <consortium name="DOE Joint Genome Institute"/>
            <person name="Peter M."/>
            <person name="Kohler A."/>
            <person name="Ohm R.A."/>
            <person name="Kuo A."/>
            <person name="Krutzmann J."/>
            <person name="Morin E."/>
            <person name="Arend M."/>
            <person name="Barry K.W."/>
            <person name="Binder M."/>
            <person name="Choi C."/>
            <person name="Clum A."/>
            <person name="Copeland A."/>
            <person name="Grisel N."/>
            <person name="Haridas S."/>
            <person name="Kipfer T."/>
            <person name="LaButti K."/>
            <person name="Lindquist E."/>
            <person name="Lipzen A."/>
            <person name="Maire R."/>
            <person name="Meier B."/>
            <person name="Mihaltcheva S."/>
            <person name="Molinier V."/>
            <person name="Murat C."/>
            <person name="Poggeler S."/>
            <person name="Quandt C.A."/>
            <person name="Sperisen C."/>
            <person name="Tritt A."/>
            <person name="Tisserant E."/>
            <person name="Crous P.W."/>
            <person name="Henrissat B."/>
            <person name="Nehls U."/>
            <person name="Egli S."/>
            <person name="Spatafora J.W."/>
            <person name="Grigoriev I.V."/>
            <person name="Martin F.M."/>
        </authorList>
    </citation>
    <scope>NUCLEOTIDE SEQUENCE [LARGE SCALE GENOMIC DNA]</scope>
    <source>
        <strain evidence="5 6">CBS 207.34</strain>
    </source>
</reference>
<name>A0A8E2F7C3_9PEZI</name>
<dbReference type="Pfam" id="PF22939">
    <property type="entry name" value="WHD_GPIID"/>
    <property type="match status" value="1"/>
</dbReference>
<evidence type="ECO:0000313" key="5">
    <source>
        <dbReference type="EMBL" id="OCL11922.1"/>
    </source>
</evidence>
<gene>
    <name evidence="5" type="ORF">AOQ84DRAFT_373546</name>
</gene>
<evidence type="ECO:0000313" key="6">
    <source>
        <dbReference type="Proteomes" id="UP000250140"/>
    </source>
</evidence>
<evidence type="ECO:0008006" key="7">
    <source>
        <dbReference type="Google" id="ProtNLM"/>
    </source>
</evidence>
<dbReference type="InterPro" id="IPR056884">
    <property type="entry name" value="NPHP3-like_N"/>
</dbReference>
<accession>A0A8E2F7C3</accession>
<dbReference type="Gene3D" id="1.25.40.10">
    <property type="entry name" value="Tetratricopeptide repeat domain"/>
    <property type="match status" value="1"/>
</dbReference>
<proteinExistence type="predicted"/>
<keyword evidence="1" id="KW-0677">Repeat</keyword>